<evidence type="ECO:0000313" key="3">
    <source>
        <dbReference type="Proteomes" id="UP000613177"/>
    </source>
</evidence>
<dbReference type="Proteomes" id="UP000613177">
    <property type="component" value="Unassembled WGS sequence"/>
</dbReference>
<sequence>MGWVRLTVYSFIREYESESFKRSHSEEWYKAHMWHFLNTVSNNVNEMEILRSEKASFSSSKRKNKDMSIGAIDSLVSKEIGSKCDMIFRKLACNHDDIFEFGATETGKNYDGDDVTKKLIEGCIKLPKCLKDMLDNLAMNIQAIADTDRPIPYITRMTRVRSVHISSDISNFGSSVLPSMYSVWLAREIVKRVLPLLTTSPTAVSNADSSWLETYWTSSKPFVMSGSSTSSMTSNRSRKVNYR</sequence>
<dbReference type="EMBL" id="JAEPRE010000069">
    <property type="protein sequence ID" value="KAG2233791.1"/>
    <property type="molecule type" value="Genomic_DNA"/>
</dbReference>
<accession>A0A8H7SSY0</accession>
<feature type="compositionally biased region" description="Low complexity" evidence="1">
    <location>
        <begin position="224"/>
        <end position="235"/>
    </location>
</feature>
<gene>
    <name evidence="2" type="ORF">INT48_005944</name>
</gene>
<reference evidence="2" key="1">
    <citation type="submission" date="2021-01" db="EMBL/GenBank/DDBJ databases">
        <title>Metabolic potential, ecology and presence of endohyphal bacteria is reflected in genomic diversity of Mucoromycotina.</title>
        <authorList>
            <person name="Muszewska A."/>
            <person name="Okrasinska A."/>
            <person name="Steczkiewicz K."/>
            <person name="Drgas O."/>
            <person name="Orlowska M."/>
            <person name="Perlinska-Lenart U."/>
            <person name="Aleksandrzak-Piekarczyk T."/>
            <person name="Szatraj K."/>
            <person name="Zielenkiewicz U."/>
            <person name="Pilsyk S."/>
            <person name="Malc E."/>
            <person name="Mieczkowski P."/>
            <person name="Kruszewska J.S."/>
            <person name="Biernat P."/>
            <person name="Pawlowska J."/>
        </authorList>
    </citation>
    <scope>NUCLEOTIDE SEQUENCE</scope>
    <source>
        <strain evidence="2">WA0000018081</strain>
    </source>
</reference>
<feature type="region of interest" description="Disordered" evidence="1">
    <location>
        <begin position="224"/>
        <end position="243"/>
    </location>
</feature>
<evidence type="ECO:0000256" key="1">
    <source>
        <dbReference type="SAM" id="MobiDB-lite"/>
    </source>
</evidence>
<dbReference type="AlphaFoldDB" id="A0A8H7SSY0"/>
<organism evidence="2 3">
    <name type="scientific">Thamnidium elegans</name>
    <dbReference type="NCBI Taxonomy" id="101142"/>
    <lineage>
        <taxon>Eukaryota</taxon>
        <taxon>Fungi</taxon>
        <taxon>Fungi incertae sedis</taxon>
        <taxon>Mucoromycota</taxon>
        <taxon>Mucoromycotina</taxon>
        <taxon>Mucoromycetes</taxon>
        <taxon>Mucorales</taxon>
        <taxon>Mucorineae</taxon>
        <taxon>Mucoraceae</taxon>
        <taxon>Thamnidium</taxon>
    </lineage>
</organism>
<comment type="caution">
    <text evidence="2">The sequence shown here is derived from an EMBL/GenBank/DDBJ whole genome shotgun (WGS) entry which is preliminary data.</text>
</comment>
<evidence type="ECO:0000313" key="2">
    <source>
        <dbReference type="EMBL" id="KAG2233791.1"/>
    </source>
</evidence>
<protein>
    <submittedName>
        <fullName evidence="2">Uncharacterized protein</fullName>
    </submittedName>
</protein>
<keyword evidence="3" id="KW-1185">Reference proteome</keyword>
<name>A0A8H7SSY0_9FUNG</name>
<proteinExistence type="predicted"/>